<evidence type="ECO:0000256" key="2">
    <source>
        <dbReference type="SAM" id="MobiDB-lite"/>
    </source>
</evidence>
<organism evidence="3">
    <name type="scientific">Saimiriine herpesvirus 2</name>
    <name type="common">SaHV-2</name>
    <name type="synonym">Herpesvirus saimiri</name>
    <dbReference type="NCBI Taxonomy" id="10381"/>
    <lineage>
        <taxon>Viruses</taxon>
        <taxon>Duplodnaviria</taxon>
        <taxon>Heunggongvirae</taxon>
        <taxon>Peploviricota</taxon>
        <taxon>Herviviricetes</taxon>
        <taxon>Herpesvirales</taxon>
        <taxon>Orthoherpesviridae</taxon>
        <taxon>Gammaherpesvirinae</taxon>
        <taxon>Rhadinovirus</taxon>
        <taxon>Rhadinovirus saimiriinegamma2</taxon>
    </lineage>
</organism>
<evidence type="ECO:0000313" key="3">
    <source>
        <dbReference type="EMBL" id="CAA73628.1"/>
    </source>
</evidence>
<sequence>MAVYLRNLKHLTAHFRFRTMIWIMLCLALPTDSKPISTTEASILNITQSLSLNISSPTLEPSEPLKNCTTFLDSLWQRLGENASIKDLMLTLQREEVHGRMTTLPSPRPSSKVEEQQLQGPRNLLPTAVGPPNVKYRLYNRLWEAPKGADVNGKPIQFDDPPLPYTGAYNDDGILMVNINGKHVRFDSLSYWERIKRSGTPWCIKTPSEKAAILKQLLKAEKKCRTTSKRITELEEQIKELEKTSSSP</sequence>
<organismHost>
    <name type="scientific">Saimiri sciureus</name>
    <name type="common">Common squirrel monkey</name>
    <dbReference type="NCBI Taxonomy" id="9521"/>
</organismHost>
<protein>
    <submittedName>
        <fullName evidence="3">Superantigen like protein</fullName>
    </submittedName>
</protein>
<accession>O40634</accession>
<proteinExistence type="predicted"/>
<keyword evidence="1" id="KW-0175">Coiled coil</keyword>
<gene>
    <name evidence="3" type="primary">orf14</name>
</gene>
<evidence type="ECO:0000256" key="1">
    <source>
        <dbReference type="SAM" id="Coils"/>
    </source>
</evidence>
<dbReference type="InterPro" id="IPR001213">
    <property type="entry name" value="MMTV_SAg"/>
</dbReference>
<name>O40634_SHV2</name>
<dbReference type="EMBL" id="Y13183">
    <property type="protein sequence ID" value="CAA73628.1"/>
    <property type="molecule type" value="Genomic_DNA"/>
</dbReference>
<dbReference type="Pfam" id="PF01054">
    <property type="entry name" value="MMTV_SAg"/>
    <property type="match status" value="1"/>
</dbReference>
<feature type="coiled-coil region" evidence="1">
    <location>
        <begin position="217"/>
        <end position="244"/>
    </location>
</feature>
<reference evidence="3" key="1">
    <citation type="journal article" date="1997" name="J. Virol.">
        <title>The superantigen-homologous viral immediate-early gene ie14/vsag in herpesvirus saimiri-transformed human T cells.</title>
        <authorList>
            <person name="Knappe A."/>
            <person name="Hiller C."/>
            <person name="Thurau M."/>
            <person name="Wittmann S."/>
            <person name="Hofmann H."/>
            <person name="Fleckenstein B."/>
            <person name="Fickenscher H."/>
        </authorList>
    </citation>
    <scope>NUCLEOTIDE SEQUENCE</scope>
    <source>
        <strain evidence="3">C-488</strain>
    </source>
</reference>
<feature type="region of interest" description="Disordered" evidence="2">
    <location>
        <begin position="101"/>
        <end position="126"/>
    </location>
</feature>